<evidence type="ECO:0000256" key="4">
    <source>
        <dbReference type="ARBA" id="ARBA00023125"/>
    </source>
</evidence>
<sequence length="170" mass="20016">MSDNILIEQKFLKAYDEYSDAIFRHCYFRVSDREKAKDLTQDTFTKTWEYVLKNGEVTDLRAFLYKVANNLIIDTYRKKKEDSLDDMMENSSFDIGEDETEQLFNSITVNQIQGLFAKLDDIYKDAIVMRYIDDASPKEIARALNVSENVVSVRIYRGLKKLRELLKHDE</sequence>
<protein>
    <submittedName>
        <fullName evidence="8">RNA polymerase, sigma-24 subunit, ECF subfamily</fullName>
    </submittedName>
</protein>
<dbReference type="Proteomes" id="UP000034368">
    <property type="component" value="Unassembled WGS sequence"/>
</dbReference>
<dbReference type="InterPro" id="IPR036388">
    <property type="entry name" value="WH-like_DNA-bd_sf"/>
</dbReference>
<evidence type="ECO:0000313" key="8">
    <source>
        <dbReference type="EMBL" id="KKT89966.1"/>
    </source>
</evidence>
<dbReference type="PANTHER" id="PTHR43133">
    <property type="entry name" value="RNA POLYMERASE ECF-TYPE SIGMA FACTO"/>
    <property type="match status" value="1"/>
</dbReference>
<proteinExistence type="inferred from homology"/>
<dbReference type="InterPro" id="IPR039425">
    <property type="entry name" value="RNA_pol_sigma-70-like"/>
</dbReference>
<dbReference type="Pfam" id="PF08281">
    <property type="entry name" value="Sigma70_r4_2"/>
    <property type="match status" value="1"/>
</dbReference>
<dbReference type="InterPro" id="IPR007627">
    <property type="entry name" value="RNA_pol_sigma70_r2"/>
</dbReference>
<evidence type="ECO:0000256" key="1">
    <source>
        <dbReference type="ARBA" id="ARBA00010641"/>
    </source>
</evidence>
<organism evidence="8 9">
    <name type="scientific">Candidatus Yanofskybacteria bacterium GW2011_GWB1_45_11</name>
    <dbReference type="NCBI Taxonomy" id="1619026"/>
    <lineage>
        <taxon>Bacteria</taxon>
        <taxon>Candidatus Yanofskyibacteriota</taxon>
    </lineage>
</organism>
<evidence type="ECO:0000256" key="2">
    <source>
        <dbReference type="ARBA" id="ARBA00023015"/>
    </source>
</evidence>
<dbReference type="AlphaFoldDB" id="A0A0G1L1T3"/>
<dbReference type="PANTHER" id="PTHR43133:SF8">
    <property type="entry name" value="RNA POLYMERASE SIGMA FACTOR HI_1459-RELATED"/>
    <property type="match status" value="1"/>
</dbReference>
<dbReference type="CDD" id="cd06171">
    <property type="entry name" value="Sigma70_r4"/>
    <property type="match status" value="1"/>
</dbReference>
<evidence type="ECO:0000259" key="6">
    <source>
        <dbReference type="Pfam" id="PF04542"/>
    </source>
</evidence>
<gene>
    <name evidence="8" type="ORF">UW90_C0010G0013</name>
</gene>
<dbReference type="Gene3D" id="1.10.10.10">
    <property type="entry name" value="Winged helix-like DNA-binding domain superfamily/Winged helix DNA-binding domain"/>
    <property type="match status" value="1"/>
</dbReference>
<feature type="domain" description="RNA polymerase sigma-70 region 2" evidence="6">
    <location>
        <begin position="15"/>
        <end position="80"/>
    </location>
</feature>
<reference evidence="8 9" key="1">
    <citation type="journal article" date="2015" name="Nature">
        <title>rRNA introns, odd ribosomes, and small enigmatic genomes across a large radiation of phyla.</title>
        <authorList>
            <person name="Brown C.T."/>
            <person name="Hug L.A."/>
            <person name="Thomas B.C."/>
            <person name="Sharon I."/>
            <person name="Castelle C.J."/>
            <person name="Singh A."/>
            <person name="Wilkins M.J."/>
            <person name="Williams K.H."/>
            <person name="Banfield J.F."/>
        </authorList>
    </citation>
    <scope>NUCLEOTIDE SEQUENCE [LARGE SCALE GENOMIC DNA]</scope>
</reference>
<dbReference type="NCBIfam" id="TIGR02937">
    <property type="entry name" value="sigma70-ECF"/>
    <property type="match status" value="1"/>
</dbReference>
<evidence type="ECO:0000313" key="9">
    <source>
        <dbReference type="Proteomes" id="UP000034368"/>
    </source>
</evidence>
<dbReference type="InterPro" id="IPR014284">
    <property type="entry name" value="RNA_pol_sigma-70_dom"/>
</dbReference>
<dbReference type="GO" id="GO:0006352">
    <property type="term" value="P:DNA-templated transcription initiation"/>
    <property type="evidence" value="ECO:0007669"/>
    <property type="project" value="InterPro"/>
</dbReference>
<keyword evidence="4" id="KW-0238">DNA-binding</keyword>
<dbReference type="InterPro" id="IPR013324">
    <property type="entry name" value="RNA_pol_sigma_r3/r4-like"/>
</dbReference>
<dbReference type="InterPro" id="IPR013249">
    <property type="entry name" value="RNA_pol_sigma70_r4_t2"/>
</dbReference>
<keyword evidence="5" id="KW-0804">Transcription</keyword>
<dbReference type="GO" id="GO:0003677">
    <property type="term" value="F:DNA binding"/>
    <property type="evidence" value="ECO:0007669"/>
    <property type="project" value="UniProtKB-KW"/>
</dbReference>
<evidence type="ECO:0000256" key="3">
    <source>
        <dbReference type="ARBA" id="ARBA00023082"/>
    </source>
</evidence>
<accession>A0A0G1L1T3</accession>
<dbReference type="SUPFAM" id="SSF88659">
    <property type="entry name" value="Sigma3 and sigma4 domains of RNA polymerase sigma factors"/>
    <property type="match status" value="1"/>
</dbReference>
<dbReference type="Pfam" id="PF04542">
    <property type="entry name" value="Sigma70_r2"/>
    <property type="match status" value="1"/>
</dbReference>
<dbReference type="EMBL" id="LCKD01000010">
    <property type="protein sequence ID" value="KKT89966.1"/>
    <property type="molecule type" value="Genomic_DNA"/>
</dbReference>
<comment type="similarity">
    <text evidence="1">Belongs to the sigma-70 factor family. ECF subfamily.</text>
</comment>
<feature type="domain" description="RNA polymerase sigma factor 70 region 4 type 2" evidence="7">
    <location>
        <begin position="111"/>
        <end position="162"/>
    </location>
</feature>
<dbReference type="InterPro" id="IPR013325">
    <property type="entry name" value="RNA_pol_sigma_r2"/>
</dbReference>
<dbReference type="GO" id="GO:0016987">
    <property type="term" value="F:sigma factor activity"/>
    <property type="evidence" value="ECO:0007669"/>
    <property type="project" value="UniProtKB-KW"/>
</dbReference>
<comment type="caution">
    <text evidence="8">The sequence shown here is derived from an EMBL/GenBank/DDBJ whole genome shotgun (WGS) entry which is preliminary data.</text>
</comment>
<keyword evidence="2" id="KW-0805">Transcription regulation</keyword>
<keyword evidence="3" id="KW-0731">Sigma factor</keyword>
<dbReference type="SUPFAM" id="SSF88946">
    <property type="entry name" value="Sigma2 domain of RNA polymerase sigma factors"/>
    <property type="match status" value="1"/>
</dbReference>
<dbReference type="Gene3D" id="1.10.1740.10">
    <property type="match status" value="1"/>
</dbReference>
<evidence type="ECO:0000256" key="5">
    <source>
        <dbReference type="ARBA" id="ARBA00023163"/>
    </source>
</evidence>
<name>A0A0G1L1T3_9BACT</name>
<evidence type="ECO:0000259" key="7">
    <source>
        <dbReference type="Pfam" id="PF08281"/>
    </source>
</evidence>